<protein>
    <submittedName>
        <fullName evidence="1">Uncharacterized protein</fullName>
    </submittedName>
</protein>
<gene>
    <name evidence="1" type="ORF">JCM19274_3837</name>
</gene>
<sequence length="43" mass="4962">MIIHILNRVRFQLAGNVLAIFSAENRKSAIFNLSTKLKHFVCF</sequence>
<name>A0A090X7B7_9FLAO</name>
<accession>A0A090X7B7</accession>
<comment type="caution">
    <text evidence="1">The sequence shown here is derived from an EMBL/GenBank/DDBJ whole genome shotgun (WGS) entry which is preliminary data.</text>
</comment>
<proteinExistence type="predicted"/>
<dbReference type="EMBL" id="BBNU01000051">
    <property type="protein sequence ID" value="GAL82752.1"/>
    <property type="molecule type" value="Genomic_DNA"/>
</dbReference>
<reference evidence="1 2" key="1">
    <citation type="journal article" date="2014" name="Genome Announc.">
        <title>Draft Genome Sequences of Marine Flavobacterium Algibacter lectus Strains SS8 and NR4.</title>
        <authorList>
            <person name="Takatani N."/>
            <person name="Nakanishi M."/>
            <person name="Meirelles P."/>
            <person name="Mino S."/>
            <person name="Suda W."/>
            <person name="Oshima K."/>
            <person name="Hattori M."/>
            <person name="Ohkuma M."/>
            <person name="Hosokawa M."/>
            <person name="Miyashita K."/>
            <person name="Thompson F.L."/>
            <person name="Niwa A."/>
            <person name="Sawabe T."/>
            <person name="Sawabe T."/>
        </authorList>
    </citation>
    <scope>NUCLEOTIDE SEQUENCE [LARGE SCALE GENOMIC DNA]</scope>
    <source>
        <strain evidence="2">JCM19274</strain>
    </source>
</reference>
<evidence type="ECO:0000313" key="2">
    <source>
        <dbReference type="Proteomes" id="UP000029643"/>
    </source>
</evidence>
<organism evidence="1 2">
    <name type="scientific">Algibacter lectus</name>
    <dbReference type="NCBI Taxonomy" id="221126"/>
    <lineage>
        <taxon>Bacteria</taxon>
        <taxon>Pseudomonadati</taxon>
        <taxon>Bacteroidota</taxon>
        <taxon>Flavobacteriia</taxon>
        <taxon>Flavobacteriales</taxon>
        <taxon>Flavobacteriaceae</taxon>
        <taxon>Algibacter</taxon>
    </lineage>
</organism>
<evidence type="ECO:0000313" key="1">
    <source>
        <dbReference type="EMBL" id="GAL82752.1"/>
    </source>
</evidence>
<dbReference type="AlphaFoldDB" id="A0A090X7B7"/>
<dbReference type="Proteomes" id="UP000029643">
    <property type="component" value="Unassembled WGS sequence"/>
</dbReference>